<dbReference type="InterPro" id="IPR045361">
    <property type="entry name" value="CIS_tube_prot_N"/>
</dbReference>
<proteinExistence type="predicted"/>
<organism evidence="2 3">
    <name type="scientific">Candidatus Accumulibacter proximus</name>
    <dbReference type="NCBI Taxonomy" id="2954385"/>
    <lineage>
        <taxon>Bacteria</taxon>
        <taxon>Pseudomonadati</taxon>
        <taxon>Pseudomonadota</taxon>
        <taxon>Betaproteobacteria</taxon>
        <taxon>Candidatus Accumulibacter</taxon>
    </lineage>
</organism>
<dbReference type="Pfam" id="PF19266">
    <property type="entry name" value="CIS_tube"/>
    <property type="match status" value="1"/>
</dbReference>
<evidence type="ECO:0000313" key="3">
    <source>
        <dbReference type="Proteomes" id="UP000697998"/>
    </source>
</evidence>
<comment type="caution">
    <text evidence="2">The sequence shown here is derived from an EMBL/GenBank/DDBJ whole genome shotgun (WGS) entry which is preliminary data.</text>
</comment>
<dbReference type="Proteomes" id="UP000697998">
    <property type="component" value="Unassembled WGS sequence"/>
</dbReference>
<dbReference type="AlphaFoldDB" id="A0A935UFM3"/>
<dbReference type="EMBL" id="JADJMH010000005">
    <property type="protein sequence ID" value="MBK7674782.1"/>
    <property type="molecule type" value="Genomic_DNA"/>
</dbReference>
<evidence type="ECO:0000313" key="2">
    <source>
        <dbReference type="EMBL" id="MBK7674782.1"/>
    </source>
</evidence>
<gene>
    <name evidence="2" type="ORF">IPJ27_08415</name>
</gene>
<feature type="domain" description="Contractile injection system tube protein N-terminal" evidence="1">
    <location>
        <begin position="9"/>
        <end position="160"/>
    </location>
</feature>
<protein>
    <recommendedName>
        <fullName evidence="1">Contractile injection system tube protein N-terminal domain-containing protein</fullName>
    </recommendedName>
</protein>
<reference evidence="2 3" key="1">
    <citation type="submission" date="2020-10" db="EMBL/GenBank/DDBJ databases">
        <title>Connecting structure to function with the recovery of over 1000 high-quality activated sludge metagenome-assembled genomes encoding full-length rRNA genes using long-read sequencing.</title>
        <authorList>
            <person name="Singleton C.M."/>
            <person name="Petriglieri F."/>
            <person name="Kristensen J.M."/>
            <person name="Kirkegaard R.H."/>
            <person name="Michaelsen T.Y."/>
            <person name="Andersen M.H."/>
            <person name="Karst S.M."/>
            <person name="Dueholm M.S."/>
            <person name="Nielsen P.H."/>
            <person name="Albertsen M."/>
        </authorList>
    </citation>
    <scope>NUCLEOTIDE SEQUENCE [LARGE SCALE GENOMIC DNA]</scope>
    <source>
        <strain evidence="2">EsbW_18-Q3-R4-48_BATAC.285</strain>
    </source>
</reference>
<name>A0A935UFM3_9PROT</name>
<evidence type="ECO:0000259" key="1">
    <source>
        <dbReference type="Pfam" id="PF19266"/>
    </source>
</evidence>
<accession>A0A935UFM3</accession>
<sequence>MAGPQIAHARLIPMNGDQVESDETKHIAVQFNPATLRLTLANTLHANSAGGSGGRRPAAQYVDKSESSLAVELVFDTTLEQPGAPANSDVRKLTGKIAEAFMRPVDPDSARPRAPQRCRFQWGSFMFTGMLASYGETLDFFAPEGIPLRATLALTFKEDRYQFDMDESVQAAARQQPTFAAGGGALSAAQATQAAGANPRQWRKVADLNQLENPRFTPDGGVLVPRSLFG</sequence>